<feature type="compositionally biased region" description="Acidic residues" evidence="6">
    <location>
        <begin position="415"/>
        <end position="433"/>
    </location>
</feature>
<feature type="compositionally biased region" description="Pro residues" evidence="6">
    <location>
        <begin position="474"/>
        <end position="494"/>
    </location>
</feature>
<feature type="transmembrane region" description="Helical" evidence="7">
    <location>
        <begin position="191"/>
        <end position="211"/>
    </location>
</feature>
<gene>
    <name evidence="8" type="ORF">E6W39_31635</name>
</gene>
<evidence type="ECO:0000256" key="4">
    <source>
        <dbReference type="ARBA" id="ARBA00022989"/>
    </source>
</evidence>
<dbReference type="PANTHER" id="PTHR30213">
    <property type="entry name" value="INNER MEMBRANE PROTEIN YHJD"/>
    <property type="match status" value="1"/>
</dbReference>
<evidence type="ECO:0000256" key="3">
    <source>
        <dbReference type="ARBA" id="ARBA00022692"/>
    </source>
</evidence>
<keyword evidence="9" id="KW-1185">Reference proteome</keyword>
<feature type="region of interest" description="Disordered" evidence="6">
    <location>
        <begin position="415"/>
        <end position="585"/>
    </location>
</feature>
<keyword evidence="4 7" id="KW-1133">Transmembrane helix</keyword>
<feature type="compositionally biased region" description="Low complexity" evidence="6">
    <location>
        <begin position="544"/>
        <end position="557"/>
    </location>
</feature>
<dbReference type="OrthoDB" id="3209118at2"/>
<feature type="transmembrane region" description="Helical" evidence="7">
    <location>
        <begin position="121"/>
        <end position="143"/>
    </location>
</feature>
<dbReference type="AlphaFoldDB" id="A0A540WAL4"/>
<feature type="compositionally biased region" description="Polar residues" evidence="6">
    <location>
        <begin position="1"/>
        <end position="26"/>
    </location>
</feature>
<feature type="compositionally biased region" description="Pro residues" evidence="6">
    <location>
        <begin position="509"/>
        <end position="522"/>
    </location>
</feature>
<dbReference type="PANTHER" id="PTHR30213:SF0">
    <property type="entry name" value="UPF0761 MEMBRANE PROTEIN YIHY"/>
    <property type="match status" value="1"/>
</dbReference>
<accession>A0A540WAL4</accession>
<feature type="compositionally biased region" description="Basic residues" evidence="6">
    <location>
        <begin position="78"/>
        <end position="89"/>
    </location>
</feature>
<comment type="subcellular location">
    <subcellularLocation>
        <location evidence="1">Cell membrane</location>
        <topology evidence="1">Multi-pass membrane protein</topology>
    </subcellularLocation>
</comment>
<reference evidence="8 9" key="1">
    <citation type="submission" date="2019-06" db="EMBL/GenBank/DDBJ databases">
        <title>Description of Kitasatospora acidophila sp. nov. isolated from pine grove soil, and reclassification of Streptomyces novaecaesareae to Kitasatospora novaeceasareae comb. nov.</title>
        <authorList>
            <person name="Kim M.J."/>
        </authorList>
    </citation>
    <scope>NUCLEOTIDE SEQUENCE [LARGE SCALE GENOMIC DNA]</scope>
    <source>
        <strain evidence="8 9">MMS16-CNU292</strain>
    </source>
</reference>
<feature type="region of interest" description="Disordered" evidence="6">
    <location>
        <begin position="65"/>
        <end position="89"/>
    </location>
</feature>
<dbReference type="EMBL" id="VIGB01000003">
    <property type="protein sequence ID" value="TQF05947.1"/>
    <property type="molecule type" value="Genomic_DNA"/>
</dbReference>
<keyword evidence="5 7" id="KW-0472">Membrane</keyword>
<feature type="compositionally biased region" description="Basic residues" evidence="6">
    <location>
        <begin position="569"/>
        <end position="582"/>
    </location>
</feature>
<evidence type="ECO:0000256" key="6">
    <source>
        <dbReference type="SAM" id="MobiDB-lite"/>
    </source>
</evidence>
<evidence type="ECO:0000256" key="2">
    <source>
        <dbReference type="ARBA" id="ARBA00022475"/>
    </source>
</evidence>
<feature type="transmembrane region" description="Helical" evidence="7">
    <location>
        <begin position="272"/>
        <end position="293"/>
    </location>
</feature>
<feature type="compositionally biased region" description="Low complexity" evidence="6">
    <location>
        <begin position="523"/>
        <end position="533"/>
    </location>
</feature>
<evidence type="ECO:0000256" key="5">
    <source>
        <dbReference type="ARBA" id="ARBA00023136"/>
    </source>
</evidence>
<evidence type="ECO:0000256" key="1">
    <source>
        <dbReference type="ARBA" id="ARBA00004651"/>
    </source>
</evidence>
<proteinExistence type="predicted"/>
<evidence type="ECO:0000256" key="7">
    <source>
        <dbReference type="SAM" id="Phobius"/>
    </source>
</evidence>
<comment type="caution">
    <text evidence="8">The sequence shown here is derived from an EMBL/GenBank/DDBJ whole genome shotgun (WGS) entry which is preliminary data.</text>
</comment>
<feature type="transmembrane region" description="Helical" evidence="7">
    <location>
        <begin position="337"/>
        <end position="359"/>
    </location>
</feature>
<dbReference type="InterPro" id="IPR017039">
    <property type="entry name" value="Virul_fac_BrkB"/>
</dbReference>
<dbReference type="GO" id="GO:0005886">
    <property type="term" value="C:plasma membrane"/>
    <property type="evidence" value="ECO:0007669"/>
    <property type="project" value="UniProtKB-SubCell"/>
</dbReference>
<feature type="region of interest" description="Disordered" evidence="6">
    <location>
        <begin position="1"/>
        <end position="48"/>
    </location>
</feature>
<keyword evidence="2" id="KW-1003">Cell membrane</keyword>
<dbReference type="Pfam" id="PF03631">
    <property type="entry name" value="Virul_fac_BrkB"/>
    <property type="match status" value="1"/>
</dbReference>
<evidence type="ECO:0000313" key="9">
    <source>
        <dbReference type="Proteomes" id="UP000319103"/>
    </source>
</evidence>
<name>A0A540WAL4_9ACTN</name>
<feature type="transmembrane region" description="Helical" evidence="7">
    <location>
        <begin position="305"/>
        <end position="325"/>
    </location>
</feature>
<evidence type="ECO:0000313" key="8">
    <source>
        <dbReference type="EMBL" id="TQF05947.1"/>
    </source>
</evidence>
<feature type="transmembrane region" description="Helical" evidence="7">
    <location>
        <begin position="231"/>
        <end position="252"/>
    </location>
</feature>
<feature type="compositionally biased region" description="Basic residues" evidence="6">
    <location>
        <begin position="27"/>
        <end position="45"/>
    </location>
</feature>
<keyword evidence="3 7" id="KW-0812">Transmembrane</keyword>
<dbReference type="Proteomes" id="UP000319103">
    <property type="component" value="Unassembled WGS sequence"/>
</dbReference>
<organism evidence="8 9">
    <name type="scientific">Kitasatospora acidiphila</name>
    <dbReference type="NCBI Taxonomy" id="2567942"/>
    <lineage>
        <taxon>Bacteria</taxon>
        <taxon>Bacillati</taxon>
        <taxon>Actinomycetota</taxon>
        <taxon>Actinomycetes</taxon>
        <taxon>Kitasatosporales</taxon>
        <taxon>Streptomycetaceae</taxon>
        <taxon>Kitasatospora</taxon>
    </lineage>
</organism>
<sequence>MPNYPRSTTIHYLDSSVPNSGTSTHLPRQRRVPGRSRRREGRRRGGGCGWGRAFGPARYLRGVQSPGEISKTAAERPTRRRGRGGRRAARRSTWRATVWALIKDTTNTCVEYRVTGLAAEAAFFTLLSIPPLLLCLAGTLGYLDDLLGAGTIQKLQADILSAAGTVLSQSSIHQTVQPLLNSVFANGRPDLISIGFLFSLWSGSRALYIFIDTITVMYGLDGKRGIVKTRAMSLGLYMGALVIGSLVLPLLVAGPGLVVNAVPGIAGAVSALYWPVAILLLIVFLTTLYHLAVPVRTPWREDIPGALVALGVLVICSLVLRLYLVHSVEGPSVYGSLAAPIAVLLWIFVVAIAVLIGAAMNAAIDRRWPTVETADARAEHDRAAEQAAAALVREAGARRAAERAELARVLGLADGYEDGEGDADEDEGDDEVPSEYPERWADMLAPTNVRGRLLAGSKRRRTPPPPPDSDRPSPVAPAAPPRPVHPPQQQPQPPQHRVHGAAGTAMPGPAAPGPSSVPPAGPAPAGAQGAPARPCRPHPSRAAPGSRWWSGRSSPGGRTAGSPASAGRWTRRCPGTRRGRRGRGTETRCGVARESRAQCGVARLGAVPGVLGKIGCVRAARALSCRPQAITVQVIHRQGRSSVREQKQEVGPMAVTAFAAAQRSTRLHLHLLPVAG</sequence>
<protein>
    <submittedName>
        <fullName evidence="8">YihY/virulence factor BrkB family protein</fullName>
    </submittedName>
</protein>